<feature type="transmembrane region" description="Helical" evidence="4">
    <location>
        <begin position="214"/>
        <end position="230"/>
    </location>
</feature>
<organism evidence="6 7">
    <name type="scientific">Cyclobacterium qasimii M12-11B</name>
    <dbReference type="NCBI Taxonomy" id="641524"/>
    <lineage>
        <taxon>Bacteria</taxon>
        <taxon>Pseudomonadati</taxon>
        <taxon>Bacteroidota</taxon>
        <taxon>Cytophagia</taxon>
        <taxon>Cytophagales</taxon>
        <taxon>Cyclobacteriaceae</taxon>
        <taxon>Cyclobacterium</taxon>
    </lineage>
</organism>
<feature type="domain" description="Histidine kinase" evidence="5">
    <location>
        <begin position="518"/>
        <end position="604"/>
    </location>
</feature>
<comment type="caution">
    <text evidence="6">The sequence shown here is derived from an EMBL/GenBank/DDBJ whole genome shotgun (WGS) entry which is preliminary data.</text>
</comment>
<dbReference type="InterPro" id="IPR011712">
    <property type="entry name" value="Sig_transdc_His_kin_sub3_dim/P"/>
</dbReference>
<feature type="transmembrane region" description="Helical" evidence="4">
    <location>
        <begin position="151"/>
        <end position="173"/>
    </location>
</feature>
<dbReference type="Gene3D" id="3.30.565.10">
    <property type="entry name" value="Histidine kinase-like ATPase, C-terminal domain"/>
    <property type="match status" value="1"/>
</dbReference>
<proteinExistence type="predicted"/>
<evidence type="ECO:0000313" key="6">
    <source>
        <dbReference type="EMBL" id="EPR71778.1"/>
    </source>
</evidence>
<feature type="transmembrane region" description="Helical" evidence="4">
    <location>
        <begin position="180"/>
        <end position="202"/>
    </location>
</feature>
<feature type="transmembrane region" description="Helical" evidence="4">
    <location>
        <begin position="280"/>
        <end position="297"/>
    </location>
</feature>
<dbReference type="Pfam" id="PF02518">
    <property type="entry name" value="HATPase_c"/>
    <property type="match status" value="1"/>
</dbReference>
<evidence type="ECO:0000256" key="4">
    <source>
        <dbReference type="SAM" id="Phobius"/>
    </source>
</evidence>
<keyword evidence="4" id="KW-0472">Membrane</keyword>
<protein>
    <submittedName>
        <fullName evidence="6">UhpB</fullName>
    </submittedName>
</protein>
<accession>S7X6V4</accession>
<dbReference type="eggNOG" id="COG4585">
    <property type="taxonomic scope" value="Bacteria"/>
</dbReference>
<evidence type="ECO:0000256" key="2">
    <source>
        <dbReference type="ARBA" id="ARBA00022777"/>
    </source>
</evidence>
<dbReference type="Proteomes" id="UP000014974">
    <property type="component" value="Unassembled WGS sequence"/>
</dbReference>
<dbReference type="PROSITE" id="PS50109">
    <property type="entry name" value="HIS_KIN"/>
    <property type="match status" value="1"/>
</dbReference>
<gene>
    <name evidence="6" type="ORF">ADICYQ_0026</name>
</gene>
<dbReference type="GO" id="GO:0000155">
    <property type="term" value="F:phosphorelay sensor kinase activity"/>
    <property type="evidence" value="ECO:0007669"/>
    <property type="project" value="InterPro"/>
</dbReference>
<evidence type="ECO:0000313" key="7">
    <source>
        <dbReference type="Proteomes" id="UP000014974"/>
    </source>
</evidence>
<dbReference type="Pfam" id="PF07696">
    <property type="entry name" value="7TMR-DISMED2"/>
    <property type="match status" value="1"/>
</dbReference>
<feature type="transmembrane region" description="Helical" evidence="4">
    <location>
        <begin position="309"/>
        <end position="330"/>
    </location>
</feature>
<dbReference type="STRING" id="641524.ADICYQ_0026"/>
<keyword evidence="4" id="KW-1133">Transmembrane helix</keyword>
<dbReference type="AlphaFoldDB" id="S7X6V4"/>
<keyword evidence="3" id="KW-0902">Two-component regulatory system</keyword>
<dbReference type="InterPro" id="IPR011622">
    <property type="entry name" value="7TMR_DISM_rcpt_extracell_dom2"/>
</dbReference>
<reference evidence="6 7" key="1">
    <citation type="journal article" date="2013" name="Genome Announc.">
        <title>Draft Genome Sequence of Cyclobacterium qasimii Strain M12-11BT, Isolated from Arctic Marine Sediment.</title>
        <authorList>
            <person name="Shivaji S."/>
            <person name="Ara S."/>
            <person name="Singh A."/>
            <person name="Kumar Pinnaka A."/>
        </authorList>
    </citation>
    <scope>NUCLEOTIDE SEQUENCE [LARGE SCALE GENOMIC DNA]</scope>
    <source>
        <strain evidence="6 7">M12-11B</strain>
    </source>
</reference>
<evidence type="ECO:0000256" key="3">
    <source>
        <dbReference type="ARBA" id="ARBA00023012"/>
    </source>
</evidence>
<dbReference type="Gene3D" id="2.60.40.2380">
    <property type="match status" value="1"/>
</dbReference>
<dbReference type="InterPro" id="IPR003594">
    <property type="entry name" value="HATPase_dom"/>
</dbReference>
<sequence>MVKQIFQFSDANALYSLPDILALPKAEWKEVSAINFDKNSGSGWVYIKVKSNTTQPLLMELQTPFIDTLKIWLIDNAGKIHEFPSTGFSHLSKANYNPLKHRYFLTELPIKNYQTFDVIIHGNNSAGYPMKYFVKFWNQPEFIHYSNESNWRWALFIGMILTVIFVSLAAYFIQQKRIYYYFAAYITCFSLYALLIDGWGIYLAPSLYKYYNPIQNPHLLNLGICFFLLFSRKFLVIPSLSPKWWLRISPWWFFAALAGCIFLTNYGYINSNDILYKTGYWFGILMLISITVLWGSCLRDSFQRKFQPVWLLLASQAFVIIFLVANIILVNLNAVYLTVPDILLLRIALTAQVLLISIGWIFRQKEIRDTQDKQTLLYLEQQKAFWDAERELQELKISSLRISNELHVQREHLARDLHDGIGSQLTHIISRLDILSISDNSQQKQLKQLRDFTRDINQNLRETIWILNKKEVTCSQFALRLHGYLQNLWEGQQYPQLTWHCSNPSENIILSPEVAVHLMRLTQEAIANIIKHAQADEIVVELRINPPQLNLVIKDNGIGFDPEKSSYGFGLENMRKRAAEMGGGMDLKSGNSGTEIQVIIPVTT</sequence>
<dbReference type="SMART" id="SM00387">
    <property type="entry name" value="HATPase_c"/>
    <property type="match status" value="1"/>
</dbReference>
<keyword evidence="2" id="KW-0418">Kinase</keyword>
<dbReference type="SUPFAM" id="SSF55874">
    <property type="entry name" value="ATPase domain of HSP90 chaperone/DNA topoisomerase II/histidine kinase"/>
    <property type="match status" value="1"/>
</dbReference>
<evidence type="ECO:0000259" key="5">
    <source>
        <dbReference type="PROSITE" id="PS50109"/>
    </source>
</evidence>
<dbReference type="PANTHER" id="PTHR24421">
    <property type="entry name" value="NITRATE/NITRITE SENSOR PROTEIN NARX-RELATED"/>
    <property type="match status" value="1"/>
</dbReference>
<feature type="transmembrane region" description="Helical" evidence="4">
    <location>
        <begin position="342"/>
        <end position="362"/>
    </location>
</feature>
<evidence type="ECO:0000256" key="1">
    <source>
        <dbReference type="ARBA" id="ARBA00022679"/>
    </source>
</evidence>
<name>S7X6V4_9BACT</name>
<dbReference type="InterPro" id="IPR036890">
    <property type="entry name" value="HATPase_C_sf"/>
</dbReference>
<dbReference type="GO" id="GO:0046983">
    <property type="term" value="F:protein dimerization activity"/>
    <property type="evidence" value="ECO:0007669"/>
    <property type="project" value="InterPro"/>
</dbReference>
<dbReference type="Pfam" id="PF07695">
    <property type="entry name" value="7TMR-DISM_7TM"/>
    <property type="match status" value="1"/>
</dbReference>
<dbReference type="Pfam" id="PF07730">
    <property type="entry name" value="HisKA_3"/>
    <property type="match status" value="1"/>
</dbReference>
<keyword evidence="1" id="KW-0808">Transferase</keyword>
<dbReference type="GO" id="GO:0016020">
    <property type="term" value="C:membrane"/>
    <property type="evidence" value="ECO:0007669"/>
    <property type="project" value="InterPro"/>
</dbReference>
<dbReference type="Gene3D" id="1.20.5.1930">
    <property type="match status" value="1"/>
</dbReference>
<dbReference type="InterPro" id="IPR011623">
    <property type="entry name" value="7TMR_DISM_rcpt_extracell_dom1"/>
</dbReference>
<dbReference type="InterPro" id="IPR005467">
    <property type="entry name" value="His_kinase_dom"/>
</dbReference>
<dbReference type="InterPro" id="IPR050482">
    <property type="entry name" value="Sensor_HK_TwoCompSys"/>
</dbReference>
<dbReference type="EMBL" id="ATNM01000003">
    <property type="protein sequence ID" value="EPR71778.1"/>
    <property type="molecule type" value="Genomic_DNA"/>
</dbReference>
<keyword evidence="4" id="KW-0812">Transmembrane</keyword>
<feature type="transmembrane region" description="Helical" evidence="4">
    <location>
        <begin position="251"/>
        <end position="268"/>
    </location>
</feature>
<dbReference type="CDD" id="cd16917">
    <property type="entry name" value="HATPase_UhpB-NarQ-NarX-like"/>
    <property type="match status" value="1"/>
</dbReference>